<reference evidence="1 2" key="1">
    <citation type="journal article" date="2022" name="bioRxiv">
        <title>The genome of the oomycete Peronosclerospora sorghi, a cosmopolitan pathogen of maize and sorghum, is inflated with dispersed pseudogenes.</title>
        <authorList>
            <person name="Fletcher K."/>
            <person name="Martin F."/>
            <person name="Isakeit T."/>
            <person name="Cavanaugh K."/>
            <person name="Magill C."/>
            <person name="Michelmore R."/>
        </authorList>
    </citation>
    <scope>NUCLEOTIDE SEQUENCE [LARGE SCALE GENOMIC DNA]</scope>
    <source>
        <strain evidence="1">P6</strain>
    </source>
</reference>
<dbReference type="EMBL" id="CM047591">
    <property type="protein sequence ID" value="KAI9918681.1"/>
    <property type="molecule type" value="Genomic_DNA"/>
</dbReference>
<organism evidence="1 2">
    <name type="scientific">Peronosclerospora sorghi</name>
    <dbReference type="NCBI Taxonomy" id="230839"/>
    <lineage>
        <taxon>Eukaryota</taxon>
        <taxon>Sar</taxon>
        <taxon>Stramenopiles</taxon>
        <taxon>Oomycota</taxon>
        <taxon>Peronosporomycetes</taxon>
        <taxon>Peronosporales</taxon>
        <taxon>Peronosporaceae</taxon>
        <taxon>Peronosclerospora</taxon>
    </lineage>
</organism>
<proteinExistence type="predicted"/>
<dbReference type="Proteomes" id="UP001163321">
    <property type="component" value="Chromosome 12"/>
</dbReference>
<name>A0ACC0WLT0_9STRA</name>
<comment type="caution">
    <text evidence="1">The sequence shown here is derived from an EMBL/GenBank/DDBJ whole genome shotgun (WGS) entry which is preliminary data.</text>
</comment>
<accession>A0ACC0WLT0</accession>
<keyword evidence="2" id="KW-1185">Reference proteome</keyword>
<evidence type="ECO:0000313" key="1">
    <source>
        <dbReference type="EMBL" id="KAI9918681.1"/>
    </source>
</evidence>
<protein>
    <submittedName>
        <fullName evidence="1">Uncharacterized protein</fullName>
    </submittedName>
</protein>
<evidence type="ECO:0000313" key="2">
    <source>
        <dbReference type="Proteomes" id="UP001163321"/>
    </source>
</evidence>
<gene>
    <name evidence="1" type="ORF">PsorP6_012134</name>
</gene>
<sequence>MVQFTEIGSRCVTDGAHGDEVTAVSCEFNTRNFRVVALNCSSDEASVSERRSLHAVLLAKSLYTFSIVVCSSLVQLTSVALCGWDNIRQVDSWQRILAVLPHDGIVLSCGLKKSSQWGQGHFDERVMSFALCRLIALTDSGHAYSWGYNDRGQLRHENLATKICVPKPMKSLKDKN</sequence>